<keyword evidence="3" id="KW-1185">Reference proteome</keyword>
<evidence type="ECO:0000313" key="2">
    <source>
        <dbReference type="EMBL" id="CAF9936585.1"/>
    </source>
</evidence>
<dbReference type="OrthoDB" id="10319859at2759"/>
<evidence type="ECO:0000256" key="1">
    <source>
        <dbReference type="SAM" id="Phobius"/>
    </source>
</evidence>
<accession>A0A8H3G679</accession>
<reference evidence="2" key="1">
    <citation type="submission" date="2021-03" db="EMBL/GenBank/DDBJ databases">
        <authorList>
            <person name="Tagirdzhanova G."/>
        </authorList>
    </citation>
    <scope>NUCLEOTIDE SEQUENCE</scope>
</reference>
<organism evidence="2 3">
    <name type="scientific">Alectoria fallacina</name>
    <dbReference type="NCBI Taxonomy" id="1903189"/>
    <lineage>
        <taxon>Eukaryota</taxon>
        <taxon>Fungi</taxon>
        <taxon>Dikarya</taxon>
        <taxon>Ascomycota</taxon>
        <taxon>Pezizomycotina</taxon>
        <taxon>Lecanoromycetes</taxon>
        <taxon>OSLEUM clade</taxon>
        <taxon>Lecanoromycetidae</taxon>
        <taxon>Lecanorales</taxon>
        <taxon>Lecanorineae</taxon>
        <taxon>Parmeliaceae</taxon>
        <taxon>Alectoria</taxon>
    </lineage>
</organism>
<name>A0A8H3G679_9LECA</name>
<proteinExistence type="predicted"/>
<keyword evidence="1" id="KW-1133">Transmembrane helix</keyword>
<keyword evidence="1" id="KW-0812">Transmembrane</keyword>
<protein>
    <submittedName>
        <fullName evidence="2">Uncharacterized protein</fullName>
    </submittedName>
</protein>
<evidence type="ECO:0000313" key="3">
    <source>
        <dbReference type="Proteomes" id="UP000664203"/>
    </source>
</evidence>
<keyword evidence="1" id="KW-0472">Membrane</keyword>
<feature type="transmembrane region" description="Helical" evidence="1">
    <location>
        <begin position="80"/>
        <end position="100"/>
    </location>
</feature>
<dbReference type="EMBL" id="CAJPDR010000448">
    <property type="protein sequence ID" value="CAF9936585.1"/>
    <property type="molecule type" value="Genomic_DNA"/>
</dbReference>
<comment type="caution">
    <text evidence="2">The sequence shown here is derived from an EMBL/GenBank/DDBJ whole genome shotgun (WGS) entry which is preliminary data.</text>
</comment>
<dbReference type="AlphaFoldDB" id="A0A8H3G679"/>
<sequence>MSSIATTKLTNVLRSLTFATATPFTIYSIESRKPNGQVESLTQQEIFQPANMSSAPGHSTTTVYYNTIVAFLDLVDASGIPWTVLGGLLIAAGILGVQVLGSSLEWLYGRYISNGDSAEGNDE</sequence>
<gene>
    <name evidence="2" type="ORF">ALECFALPRED_006892</name>
</gene>
<dbReference type="Proteomes" id="UP000664203">
    <property type="component" value="Unassembled WGS sequence"/>
</dbReference>